<dbReference type="EMBL" id="FNAG01000001">
    <property type="protein sequence ID" value="SDD19957.1"/>
    <property type="molecule type" value="Genomic_DNA"/>
</dbReference>
<dbReference type="PANTHER" id="PTHR30606:SF9">
    <property type="entry name" value="LIPID A BIOSYNTHESIS LAUROYLTRANSFERASE"/>
    <property type="match status" value="1"/>
</dbReference>
<accession>A0A1G6SUS8</accession>
<proteinExistence type="predicted"/>
<keyword evidence="2" id="KW-1003">Cell membrane</keyword>
<dbReference type="PIRSF" id="PIRSF026649">
    <property type="entry name" value="MsbB"/>
    <property type="match status" value="1"/>
</dbReference>
<keyword evidence="4 7" id="KW-0808">Transferase</keyword>
<evidence type="ECO:0000256" key="2">
    <source>
        <dbReference type="ARBA" id="ARBA00022475"/>
    </source>
</evidence>
<dbReference type="OrthoDB" id="9803456at2"/>
<organism evidence="7 8">
    <name type="scientific">Aquimonas voraii</name>
    <dbReference type="NCBI Taxonomy" id="265719"/>
    <lineage>
        <taxon>Bacteria</taxon>
        <taxon>Pseudomonadati</taxon>
        <taxon>Pseudomonadota</taxon>
        <taxon>Gammaproteobacteria</taxon>
        <taxon>Lysobacterales</taxon>
        <taxon>Lysobacteraceae</taxon>
        <taxon>Aquimonas</taxon>
    </lineage>
</organism>
<gene>
    <name evidence="7" type="ORF">SAMN04488509_101676</name>
</gene>
<keyword evidence="6" id="KW-0012">Acyltransferase</keyword>
<dbReference type="GO" id="GO:0005886">
    <property type="term" value="C:plasma membrane"/>
    <property type="evidence" value="ECO:0007669"/>
    <property type="project" value="UniProtKB-SubCell"/>
</dbReference>
<dbReference type="GO" id="GO:0016746">
    <property type="term" value="F:acyltransferase activity"/>
    <property type="evidence" value="ECO:0007669"/>
    <property type="project" value="UniProtKB-KW"/>
</dbReference>
<dbReference type="InterPro" id="IPR004960">
    <property type="entry name" value="LipA_acyltrans"/>
</dbReference>
<name>A0A1G6SUS8_9GAMM</name>
<evidence type="ECO:0000256" key="6">
    <source>
        <dbReference type="ARBA" id="ARBA00023315"/>
    </source>
</evidence>
<keyword evidence="3" id="KW-0997">Cell inner membrane</keyword>
<dbReference type="CDD" id="cd07984">
    <property type="entry name" value="LPLAT_LABLAT-like"/>
    <property type="match status" value="1"/>
</dbReference>
<dbReference type="Pfam" id="PF03279">
    <property type="entry name" value="Lip_A_acyltrans"/>
    <property type="match status" value="1"/>
</dbReference>
<sequence>MKPALKVRLLRWLAAGVARRTPLQRLAMARRLAPLATLLASKRCGIARRNLGLCFPELPEREREALLRDNLAANLKGLLDACVAWYADELRLAENYELEGLEHLRQALAQERGVVILGAHFHGSELHMRAIRELAGVPVRPIVRAFRAAAVDAEINARRGQHLGGVLARSDLHGFCAAVRRGEAVVYTPDVNVRTRNTFAPFFGVAASTLDSMPALLRRAGGVIVPTWARPLADGRYALRFEPPLLDFPGRDGLRAAQRYTAWVEARVRTAPEAYDWGVKRFKTRPPGEADLYAPRS</sequence>
<dbReference type="Proteomes" id="UP000199603">
    <property type="component" value="Unassembled WGS sequence"/>
</dbReference>
<dbReference type="GO" id="GO:0009247">
    <property type="term" value="P:glycolipid biosynthetic process"/>
    <property type="evidence" value="ECO:0007669"/>
    <property type="project" value="UniProtKB-ARBA"/>
</dbReference>
<keyword evidence="5" id="KW-0472">Membrane</keyword>
<dbReference type="RefSeq" id="WP_091238810.1">
    <property type="nucleotide sequence ID" value="NZ_FNAG01000001.1"/>
</dbReference>
<reference evidence="7 8" key="1">
    <citation type="submission" date="2016-10" db="EMBL/GenBank/DDBJ databases">
        <authorList>
            <person name="de Groot N.N."/>
        </authorList>
    </citation>
    <scope>NUCLEOTIDE SEQUENCE [LARGE SCALE GENOMIC DNA]</scope>
    <source>
        <strain evidence="7 8">DSM 16957</strain>
    </source>
</reference>
<evidence type="ECO:0000256" key="1">
    <source>
        <dbReference type="ARBA" id="ARBA00004533"/>
    </source>
</evidence>
<dbReference type="STRING" id="265719.SAMN04488509_101676"/>
<evidence type="ECO:0000313" key="7">
    <source>
        <dbReference type="EMBL" id="SDD19957.1"/>
    </source>
</evidence>
<evidence type="ECO:0000256" key="4">
    <source>
        <dbReference type="ARBA" id="ARBA00022679"/>
    </source>
</evidence>
<comment type="subcellular location">
    <subcellularLocation>
        <location evidence="1">Cell inner membrane</location>
    </subcellularLocation>
</comment>
<protein>
    <submittedName>
        <fullName evidence="7">KDO2-lipid IV(A) lauroyltransferase</fullName>
    </submittedName>
</protein>
<dbReference type="AlphaFoldDB" id="A0A1G6SUS8"/>
<evidence type="ECO:0000256" key="5">
    <source>
        <dbReference type="ARBA" id="ARBA00023136"/>
    </source>
</evidence>
<keyword evidence="8" id="KW-1185">Reference proteome</keyword>
<dbReference type="PANTHER" id="PTHR30606">
    <property type="entry name" value="LIPID A BIOSYNTHESIS LAUROYL ACYLTRANSFERASE"/>
    <property type="match status" value="1"/>
</dbReference>
<evidence type="ECO:0000313" key="8">
    <source>
        <dbReference type="Proteomes" id="UP000199603"/>
    </source>
</evidence>
<evidence type="ECO:0000256" key="3">
    <source>
        <dbReference type="ARBA" id="ARBA00022519"/>
    </source>
</evidence>